<organism evidence="1">
    <name type="scientific">Setaria italica</name>
    <name type="common">Foxtail millet</name>
    <name type="synonym">Panicum italicum</name>
    <dbReference type="NCBI Taxonomy" id="4555"/>
    <lineage>
        <taxon>Eukaryota</taxon>
        <taxon>Viridiplantae</taxon>
        <taxon>Streptophyta</taxon>
        <taxon>Embryophyta</taxon>
        <taxon>Tracheophyta</taxon>
        <taxon>Spermatophyta</taxon>
        <taxon>Magnoliopsida</taxon>
        <taxon>Liliopsida</taxon>
        <taxon>Poales</taxon>
        <taxon>Poaceae</taxon>
        <taxon>PACMAD clade</taxon>
        <taxon>Panicoideae</taxon>
        <taxon>Panicodae</taxon>
        <taxon>Paniceae</taxon>
        <taxon>Cenchrinae</taxon>
        <taxon>Setaria</taxon>
    </lineage>
</organism>
<accession>A0A368QQM4</accession>
<reference evidence="1" key="1">
    <citation type="journal article" date="2012" name="Nat. Biotechnol.">
        <title>Reference genome sequence of the model plant Setaria.</title>
        <authorList>
            <person name="Bennetzen J.L."/>
            <person name="Schmutz J."/>
            <person name="Wang H."/>
            <person name="Percifield R."/>
            <person name="Hawkins J."/>
            <person name="Pontaroli A.C."/>
            <person name="Estep M."/>
            <person name="Feng L."/>
            <person name="Vaughn J.N."/>
            <person name="Grimwood J."/>
            <person name="Jenkins J."/>
            <person name="Barry K."/>
            <person name="Lindquist E."/>
            <person name="Hellsten U."/>
            <person name="Deshpande S."/>
            <person name="Wang X."/>
            <person name="Wu X."/>
            <person name="Mitros T."/>
            <person name="Triplett J."/>
            <person name="Yang X."/>
            <person name="Ye C.Y."/>
            <person name="Mauro-Herrera M."/>
            <person name="Wang L."/>
            <person name="Li P."/>
            <person name="Sharma M."/>
            <person name="Sharma R."/>
            <person name="Ronald P.C."/>
            <person name="Panaud O."/>
            <person name="Kellogg E.A."/>
            <person name="Brutnell T.P."/>
            <person name="Doust A.N."/>
            <person name="Tuskan G.A."/>
            <person name="Rokhsar D."/>
            <person name="Devos K.M."/>
        </authorList>
    </citation>
    <scope>NUCLEOTIDE SEQUENCE [LARGE SCALE GENOMIC DNA]</scope>
    <source>
        <strain evidence="1">Yugu1</strain>
    </source>
</reference>
<dbReference type="AlphaFoldDB" id="A0A368QQM4"/>
<protein>
    <submittedName>
        <fullName evidence="1">Uncharacterized protein</fullName>
    </submittedName>
</protein>
<dbReference type="OrthoDB" id="10524675at2759"/>
<sequence>MLLEFLVSNPPVVAFKLHDNVDTPVCTTEGSNIFQGYIDYVVTRHKSGLTWAGNFQASDMVVLRVNGSYEYHILKEPSPGLNHDAMSQDFKRLAGILLQQYTLTTSTNQNDPPFFTNLCKSLRNIPSDVAANTQSMDKFTMFICKHMAFLSSMSRSNLIFNLMRVYKALSLSDRVTFASCVDGFVHRCILFLLLYHECKSHRK</sequence>
<proteinExistence type="predicted"/>
<evidence type="ECO:0000313" key="1">
    <source>
        <dbReference type="EMBL" id="RCV20048.1"/>
    </source>
</evidence>
<name>A0A368QQM4_SETIT</name>
<dbReference type="EMBL" id="CM003531">
    <property type="protein sequence ID" value="RCV20048.1"/>
    <property type="molecule type" value="Genomic_DNA"/>
</dbReference>
<reference evidence="1" key="2">
    <citation type="submission" date="2015-07" db="EMBL/GenBank/DDBJ databases">
        <authorList>
            <person name="Noorani M."/>
        </authorList>
    </citation>
    <scope>NUCLEOTIDE SEQUENCE</scope>
    <source>
        <strain evidence="1">Yugu1</strain>
    </source>
</reference>
<gene>
    <name evidence="1" type="ORF">SETIT_4G025100v2</name>
</gene>